<evidence type="ECO:0000313" key="2">
    <source>
        <dbReference type="EMBL" id="AYC41844.1"/>
    </source>
</evidence>
<dbReference type="EC" id="1.4.3.10" evidence="2"/>
<dbReference type="Pfam" id="PF01593">
    <property type="entry name" value="Amino_oxidase"/>
    <property type="match status" value="1"/>
</dbReference>
<dbReference type="Proteomes" id="UP000265765">
    <property type="component" value="Chromosome"/>
</dbReference>
<dbReference type="InterPro" id="IPR036188">
    <property type="entry name" value="FAD/NAD-bd_sf"/>
</dbReference>
<keyword evidence="4" id="KW-1185">Reference proteome</keyword>
<dbReference type="EMBL" id="CP032427">
    <property type="protein sequence ID" value="AYC41844.1"/>
    <property type="molecule type" value="Genomic_DNA"/>
</dbReference>
<name>A0A101S6J8_9ACTN</name>
<dbReference type="AlphaFoldDB" id="A0A101S6J8"/>
<accession>A0A101S6J8</accession>
<keyword evidence="2" id="KW-0560">Oxidoreductase</keyword>
<evidence type="ECO:0000259" key="1">
    <source>
        <dbReference type="Pfam" id="PF01593"/>
    </source>
</evidence>
<dbReference type="RefSeq" id="WP_062236216.1">
    <property type="nucleotide sequence ID" value="NZ_CP032427.1"/>
</dbReference>
<protein>
    <submittedName>
        <fullName evidence="3">Oxidoreductase</fullName>
    </submittedName>
    <submittedName>
        <fullName evidence="2">Putrescine oxidase</fullName>
        <ecNumber evidence="2">1.4.3.10</ecNumber>
    </submittedName>
</protein>
<dbReference type="InterPro" id="IPR002937">
    <property type="entry name" value="Amino_oxidase"/>
</dbReference>
<dbReference type="PANTHER" id="PTHR42841">
    <property type="entry name" value="AMINE OXIDASE"/>
    <property type="match status" value="1"/>
</dbReference>
<dbReference type="GeneID" id="91284968"/>
<dbReference type="Proteomes" id="UP000054375">
    <property type="component" value="Unassembled WGS sequence"/>
</dbReference>
<proteinExistence type="predicted"/>
<sequence>MLEPAYQADVVIVGAGVAGLSAAHRLTSAGVTVTVLEAAPWAGGRMSTEKVDGFRLDRIGQLLSTAYPELRLAPGLDGLVLRPFAPGVLLHGDGRHHRVDAPAGAGSARGALHAVRALASAPRGVSGGRGGPVPGTASRRAFRVLTGAGQGAARAAAPIGGAVDQARLGAALTRLANVPVERLLARPELPAGQALAARGLPARTIDGFLRPLLAALLCDPALTTSSRCADLALRAFAAGRLCVPEGGAEMLPELLARTLPEGTVHTGVRVTSVATTSVTTAEHGEFRCRAVLLATDGRTAAELLPGLRVPDFHPVTVVHHTTDEPPRTGSALLLDADRGGPVAHTAVISEVDPSRAPAGRVLVSSTVLGTPPPDLDTAVRTHLARLYGTSTRAWETLAVHHTREAVPAMRPPHDLRRPVRLLAGLYVCGDHRDTSTVQGALHSAHRATTAILKDLGTSGSMHRADPTPTAQAA</sequence>
<dbReference type="SUPFAM" id="SSF51905">
    <property type="entry name" value="FAD/NAD(P)-binding domain"/>
    <property type="match status" value="1"/>
</dbReference>
<reference evidence="3 4" key="1">
    <citation type="submission" date="2015-10" db="EMBL/GenBank/DDBJ databases">
        <title>Draft genome sequence of Streptomyces griseorubiginosus DSM 40469, type strain for the species Streptomyces griseorubiginosus.</title>
        <authorList>
            <person name="Ruckert C."/>
            <person name="Winkler A."/>
            <person name="Kalinowski J."/>
            <person name="Kampfer P."/>
            <person name="Glaeser S."/>
        </authorList>
    </citation>
    <scope>NUCLEOTIDE SEQUENCE [LARGE SCALE GENOMIC DNA]</scope>
    <source>
        <strain evidence="3 4">DSM 40469</strain>
    </source>
</reference>
<feature type="domain" description="Amine oxidase" evidence="1">
    <location>
        <begin position="17"/>
        <end position="452"/>
    </location>
</feature>
<dbReference type="KEGG" id="sge:DWG14_06135"/>
<dbReference type="GO" id="GO:0050232">
    <property type="term" value="F:putrescine oxidase activity"/>
    <property type="evidence" value="ECO:0007669"/>
    <property type="project" value="UniProtKB-EC"/>
</dbReference>
<dbReference type="OrthoDB" id="9767561at2"/>
<evidence type="ECO:0000313" key="5">
    <source>
        <dbReference type="Proteomes" id="UP000265765"/>
    </source>
</evidence>
<organism evidence="3 4">
    <name type="scientific">Streptomyces griseorubiginosus</name>
    <dbReference type="NCBI Taxonomy" id="67304"/>
    <lineage>
        <taxon>Bacteria</taxon>
        <taxon>Bacillati</taxon>
        <taxon>Actinomycetota</taxon>
        <taxon>Actinomycetes</taxon>
        <taxon>Kitasatosporales</taxon>
        <taxon>Streptomycetaceae</taxon>
        <taxon>Streptomyces</taxon>
    </lineage>
</organism>
<dbReference type="Gene3D" id="3.50.50.60">
    <property type="entry name" value="FAD/NAD(P)-binding domain"/>
    <property type="match status" value="2"/>
</dbReference>
<gene>
    <name evidence="2" type="primary">puo_3</name>
    <name evidence="3" type="ORF">AQJ54_10400</name>
    <name evidence="2" type="ORF">DWG14_06135</name>
</gene>
<reference evidence="2 5" key="2">
    <citation type="submission" date="2018-09" db="EMBL/GenBank/DDBJ databases">
        <title>Production of Trimethoprim by Streptomyces sp. 3E-1.</title>
        <authorList>
            <person name="Kang H.J."/>
            <person name="Kim S.B."/>
        </authorList>
    </citation>
    <scope>NUCLEOTIDE SEQUENCE [LARGE SCALE GENOMIC DNA]</scope>
    <source>
        <strain evidence="2 5">3E-1</strain>
    </source>
</reference>
<evidence type="ECO:0000313" key="3">
    <source>
        <dbReference type="EMBL" id="KUN68346.1"/>
    </source>
</evidence>
<dbReference type="PRINTS" id="PR00420">
    <property type="entry name" value="RNGMNOXGNASE"/>
</dbReference>
<dbReference type="EMBL" id="LMWV01000006">
    <property type="protein sequence ID" value="KUN68346.1"/>
    <property type="molecule type" value="Genomic_DNA"/>
</dbReference>
<evidence type="ECO:0000313" key="4">
    <source>
        <dbReference type="Proteomes" id="UP000054375"/>
    </source>
</evidence>